<dbReference type="AlphaFoldDB" id="A0A413RME7"/>
<feature type="compositionally biased region" description="Basic and acidic residues" evidence="1">
    <location>
        <begin position="1"/>
        <end position="24"/>
    </location>
</feature>
<feature type="transmembrane region" description="Helical" evidence="2">
    <location>
        <begin position="412"/>
        <end position="434"/>
    </location>
</feature>
<dbReference type="RefSeq" id="WP_118766830.1">
    <property type="nucleotide sequence ID" value="NZ_QWKP01000175.1"/>
</dbReference>
<feature type="region of interest" description="Disordered" evidence="1">
    <location>
        <begin position="1"/>
        <end position="32"/>
    </location>
</feature>
<protein>
    <recommendedName>
        <fullName evidence="5">Integral membrane protein</fullName>
    </recommendedName>
</protein>
<comment type="caution">
    <text evidence="3">The sequence shown here is derived from an EMBL/GenBank/DDBJ whole genome shotgun (WGS) entry which is preliminary data.</text>
</comment>
<evidence type="ECO:0000256" key="2">
    <source>
        <dbReference type="SAM" id="Phobius"/>
    </source>
</evidence>
<keyword evidence="2" id="KW-1133">Transmembrane helix</keyword>
<proteinExistence type="predicted"/>
<feature type="transmembrane region" description="Helical" evidence="2">
    <location>
        <begin position="493"/>
        <end position="513"/>
    </location>
</feature>
<feature type="transmembrane region" description="Helical" evidence="2">
    <location>
        <begin position="333"/>
        <end position="350"/>
    </location>
</feature>
<feature type="transmembrane region" description="Helical" evidence="2">
    <location>
        <begin position="126"/>
        <end position="148"/>
    </location>
</feature>
<gene>
    <name evidence="3" type="ORF">D1825_07570</name>
</gene>
<evidence type="ECO:0008006" key="5">
    <source>
        <dbReference type="Google" id="ProtNLM"/>
    </source>
</evidence>
<sequence length="529" mass="55072">MAPPRERKPKVEPGDDAPVEKQPDVADGDTPDAVVVEDTVDDLADAHPTEADTIVLDVPVEPEAVSTATVPVEAVALASAPDGADEDVAARLARLEAENAALRSKLAAPAAARPGAGVPHRRLRTWAAVALIAIGALLAPLGLVAHWAERTLTDTDRYLATVAPLADDPQVQSAIINRTVTAVMSNIDVSAVTTELQDFLVQQGAPDRLTERIPLLDAPLTSGVQTLVTKVVTRFVESDAFTSLWTQVNRTAQTQIVAVLNGDPNTVIQLDDDGYLSLQLGPIIDIVKSQLVDAGLGIASAIPDVNPTVPVAQADSLAQLRTAYNILDTLGDWLPWIALLFLAAGVLVSTRRMRATVVAALSLVAGMALLAIGLAIGKEAILGSLPATASGGAVTVIFETVVHFMKVALRMVAVVGLVVAFFAFIAGGSAAALATRRSAGTGFETVKSWGRGRGVDTGGFGIWLGSQRVLIRWVLIAIGFLVIVAADTPTAGLVIWTTIGVVVLIGIVELLSASPAVVAESEDPETRAI</sequence>
<evidence type="ECO:0000313" key="3">
    <source>
        <dbReference type="EMBL" id="RHA42265.1"/>
    </source>
</evidence>
<keyword evidence="2" id="KW-0812">Transmembrane</keyword>
<evidence type="ECO:0000313" key="4">
    <source>
        <dbReference type="Proteomes" id="UP000283374"/>
    </source>
</evidence>
<dbReference type="Proteomes" id="UP000283374">
    <property type="component" value="Unassembled WGS sequence"/>
</dbReference>
<dbReference type="EMBL" id="QWKP01000175">
    <property type="protein sequence ID" value="RHA42265.1"/>
    <property type="molecule type" value="Genomic_DNA"/>
</dbReference>
<reference evidence="3 4" key="1">
    <citation type="submission" date="2018-08" db="EMBL/GenBank/DDBJ databases">
        <title>Cellulomonas rhizosphaerae sp. nov., a novel actinomycete isolated from soil.</title>
        <authorList>
            <person name="Tian Y."/>
        </authorList>
    </citation>
    <scope>NUCLEOTIDE SEQUENCE [LARGE SCALE GENOMIC DNA]</scope>
    <source>
        <strain evidence="3 4">NEAU-TCZ24</strain>
    </source>
</reference>
<accession>A0A413RME7</accession>
<name>A0A413RME7_9CELL</name>
<keyword evidence="2" id="KW-0472">Membrane</keyword>
<organism evidence="3 4">
    <name type="scientific">Cellulomonas rhizosphaerae</name>
    <dbReference type="NCBI Taxonomy" id="2293719"/>
    <lineage>
        <taxon>Bacteria</taxon>
        <taxon>Bacillati</taxon>
        <taxon>Actinomycetota</taxon>
        <taxon>Actinomycetes</taxon>
        <taxon>Micrococcales</taxon>
        <taxon>Cellulomonadaceae</taxon>
        <taxon>Cellulomonas</taxon>
    </lineage>
</organism>
<dbReference type="OrthoDB" id="4350291at2"/>
<feature type="transmembrane region" description="Helical" evidence="2">
    <location>
        <begin position="357"/>
        <end position="377"/>
    </location>
</feature>
<feature type="transmembrane region" description="Helical" evidence="2">
    <location>
        <begin position="469"/>
        <end position="486"/>
    </location>
</feature>
<feature type="transmembrane region" description="Helical" evidence="2">
    <location>
        <begin position="383"/>
        <end position="405"/>
    </location>
</feature>
<evidence type="ECO:0000256" key="1">
    <source>
        <dbReference type="SAM" id="MobiDB-lite"/>
    </source>
</evidence>
<keyword evidence="4" id="KW-1185">Reference proteome</keyword>